<organism evidence="1 2">
    <name type="scientific">Pisolithus microcarpus 441</name>
    <dbReference type="NCBI Taxonomy" id="765257"/>
    <lineage>
        <taxon>Eukaryota</taxon>
        <taxon>Fungi</taxon>
        <taxon>Dikarya</taxon>
        <taxon>Basidiomycota</taxon>
        <taxon>Agaricomycotina</taxon>
        <taxon>Agaricomycetes</taxon>
        <taxon>Agaricomycetidae</taxon>
        <taxon>Boletales</taxon>
        <taxon>Sclerodermatineae</taxon>
        <taxon>Pisolithaceae</taxon>
        <taxon>Pisolithus</taxon>
    </lineage>
</organism>
<dbReference type="OrthoDB" id="2017405at2759"/>
<evidence type="ECO:0000313" key="2">
    <source>
        <dbReference type="Proteomes" id="UP000054018"/>
    </source>
</evidence>
<dbReference type="HOGENOM" id="CLU_2365321_0_0_1"/>
<reference evidence="2" key="2">
    <citation type="submission" date="2015-01" db="EMBL/GenBank/DDBJ databases">
        <title>Evolutionary Origins and Diversification of the Mycorrhizal Mutualists.</title>
        <authorList>
            <consortium name="DOE Joint Genome Institute"/>
            <consortium name="Mycorrhizal Genomics Consortium"/>
            <person name="Kohler A."/>
            <person name="Kuo A."/>
            <person name="Nagy L.G."/>
            <person name="Floudas D."/>
            <person name="Copeland A."/>
            <person name="Barry K.W."/>
            <person name="Cichocki N."/>
            <person name="Veneault-Fourrey C."/>
            <person name="LaButti K."/>
            <person name="Lindquist E.A."/>
            <person name="Lipzen A."/>
            <person name="Lundell T."/>
            <person name="Morin E."/>
            <person name="Murat C."/>
            <person name="Riley R."/>
            <person name="Ohm R."/>
            <person name="Sun H."/>
            <person name="Tunlid A."/>
            <person name="Henrissat B."/>
            <person name="Grigoriev I.V."/>
            <person name="Hibbett D.S."/>
            <person name="Martin F."/>
        </authorList>
    </citation>
    <scope>NUCLEOTIDE SEQUENCE [LARGE SCALE GENOMIC DNA]</scope>
    <source>
        <strain evidence="2">441</strain>
    </source>
</reference>
<name>A0A0C9ZEA7_9AGAM</name>
<dbReference type="InterPro" id="IPR019651">
    <property type="entry name" value="Glutamate_DH_NAD-spec"/>
</dbReference>
<evidence type="ECO:0000313" key="1">
    <source>
        <dbReference type="EMBL" id="KIK18273.1"/>
    </source>
</evidence>
<proteinExistence type="predicted"/>
<accession>A0A0C9ZEA7</accession>
<feature type="non-terminal residue" evidence="1">
    <location>
        <position position="96"/>
    </location>
</feature>
<dbReference type="EMBL" id="KN833809">
    <property type="protein sequence ID" value="KIK18273.1"/>
    <property type="molecule type" value="Genomic_DNA"/>
</dbReference>
<protein>
    <submittedName>
        <fullName evidence="1">Uncharacterized protein</fullName>
    </submittedName>
</protein>
<keyword evidence="2" id="KW-1185">Reference proteome</keyword>
<feature type="non-terminal residue" evidence="1">
    <location>
        <position position="1"/>
    </location>
</feature>
<gene>
    <name evidence="1" type="ORF">PISMIDRAFT_632285</name>
</gene>
<dbReference type="Proteomes" id="UP000054018">
    <property type="component" value="Unassembled WGS sequence"/>
</dbReference>
<dbReference type="Pfam" id="PF10712">
    <property type="entry name" value="NAD-GH"/>
    <property type="match status" value="1"/>
</dbReference>
<reference evidence="1 2" key="1">
    <citation type="submission" date="2014-04" db="EMBL/GenBank/DDBJ databases">
        <authorList>
            <consortium name="DOE Joint Genome Institute"/>
            <person name="Kuo A."/>
            <person name="Kohler A."/>
            <person name="Costa M.D."/>
            <person name="Nagy L.G."/>
            <person name="Floudas D."/>
            <person name="Copeland A."/>
            <person name="Barry K.W."/>
            <person name="Cichocki N."/>
            <person name="Veneault-Fourrey C."/>
            <person name="LaButti K."/>
            <person name="Lindquist E.A."/>
            <person name="Lipzen A."/>
            <person name="Lundell T."/>
            <person name="Morin E."/>
            <person name="Murat C."/>
            <person name="Sun H."/>
            <person name="Tunlid A."/>
            <person name="Henrissat B."/>
            <person name="Grigoriev I.V."/>
            <person name="Hibbett D.S."/>
            <person name="Martin F."/>
            <person name="Nordberg H.P."/>
            <person name="Cantor M.N."/>
            <person name="Hua S.X."/>
        </authorList>
    </citation>
    <scope>NUCLEOTIDE SEQUENCE [LARGE SCALE GENOMIC DNA]</scope>
    <source>
        <strain evidence="1 2">441</strain>
    </source>
</reference>
<sequence length="96" mass="10600">KFGHNTAKSLDTKRRWHHIQKENVSDISCKNTTLNGSTNSDGFVGVDTFAGVVAENQFHGLPDLWHTGHTTHQDNLIHLAGFHTSIRQGLLAQIDG</sequence>
<dbReference type="AlphaFoldDB" id="A0A0C9ZEA7"/>